<dbReference type="Proteomes" id="UP001220395">
    <property type="component" value="Chromosome"/>
</dbReference>
<accession>A0ABY7TQ81</accession>
<dbReference type="PANTHER" id="PTHR43433:SF5">
    <property type="entry name" value="AB HYDROLASE-1 DOMAIN-CONTAINING PROTEIN"/>
    <property type="match status" value="1"/>
</dbReference>
<gene>
    <name evidence="2" type="ORF">PQ455_05255</name>
</gene>
<dbReference type="EMBL" id="CP117411">
    <property type="protein sequence ID" value="WCT75393.1"/>
    <property type="molecule type" value="Genomic_DNA"/>
</dbReference>
<dbReference type="InterPro" id="IPR029058">
    <property type="entry name" value="AB_hydrolase_fold"/>
</dbReference>
<dbReference type="InterPro" id="IPR050471">
    <property type="entry name" value="AB_hydrolase"/>
</dbReference>
<dbReference type="InterPro" id="IPR000073">
    <property type="entry name" value="AB_hydrolase_1"/>
</dbReference>
<reference evidence="2 3" key="1">
    <citation type="submission" date="2023-02" db="EMBL/GenBank/DDBJ databases">
        <title>Genome sequence of Sphingomonas naphthae.</title>
        <authorList>
            <person name="Kim S."/>
            <person name="Heo J."/>
            <person name="Kwon S.-W."/>
        </authorList>
    </citation>
    <scope>NUCLEOTIDE SEQUENCE [LARGE SCALE GENOMIC DNA]</scope>
    <source>
        <strain evidence="2 3">KACC 18716</strain>
    </source>
</reference>
<sequence length="252" mass="27181">MADYPVHHFQADDGERLAYRELGQGVPLILIHGLFSNGWTNWIRYGHADLIAAKGFRVIMPDLRGHGESAAPHDPAAYPPDVLMQDGLALVRHLGVEADYRLAGYSLGGRTALRMLVKGARPKQAVLCGMGLQGIIDTGGRVGFFREVLEGVGTHKRLSPQWMAEAFLKTTGGDPQAMLPLLDSFVSTTEAELDSIDLPVRVVCGVDDHDNGSAEALADRLPHGSFAAIPGNHMSAVLKAELGREIADFLEP</sequence>
<organism evidence="2 3">
    <name type="scientific">Sphingomonas naphthae</name>
    <dbReference type="NCBI Taxonomy" id="1813468"/>
    <lineage>
        <taxon>Bacteria</taxon>
        <taxon>Pseudomonadati</taxon>
        <taxon>Pseudomonadota</taxon>
        <taxon>Alphaproteobacteria</taxon>
        <taxon>Sphingomonadales</taxon>
        <taxon>Sphingomonadaceae</taxon>
        <taxon>Sphingomonas</taxon>
    </lineage>
</organism>
<dbReference type="Gene3D" id="3.40.50.1820">
    <property type="entry name" value="alpha/beta hydrolase"/>
    <property type="match status" value="1"/>
</dbReference>
<dbReference type="SUPFAM" id="SSF53474">
    <property type="entry name" value="alpha/beta-Hydrolases"/>
    <property type="match status" value="1"/>
</dbReference>
<evidence type="ECO:0000313" key="3">
    <source>
        <dbReference type="Proteomes" id="UP001220395"/>
    </source>
</evidence>
<evidence type="ECO:0000313" key="2">
    <source>
        <dbReference type="EMBL" id="WCT75393.1"/>
    </source>
</evidence>
<protein>
    <submittedName>
        <fullName evidence="2">Alpha/beta fold hydrolase</fullName>
    </submittedName>
</protein>
<dbReference type="Pfam" id="PF00561">
    <property type="entry name" value="Abhydrolase_1"/>
    <property type="match status" value="1"/>
</dbReference>
<dbReference type="RefSeq" id="WP_273691239.1">
    <property type="nucleotide sequence ID" value="NZ_CP117411.1"/>
</dbReference>
<keyword evidence="3" id="KW-1185">Reference proteome</keyword>
<proteinExistence type="predicted"/>
<evidence type="ECO:0000259" key="1">
    <source>
        <dbReference type="Pfam" id="PF00561"/>
    </source>
</evidence>
<dbReference type="GO" id="GO:0016787">
    <property type="term" value="F:hydrolase activity"/>
    <property type="evidence" value="ECO:0007669"/>
    <property type="project" value="UniProtKB-KW"/>
</dbReference>
<dbReference type="PANTHER" id="PTHR43433">
    <property type="entry name" value="HYDROLASE, ALPHA/BETA FOLD FAMILY PROTEIN"/>
    <property type="match status" value="1"/>
</dbReference>
<dbReference type="PRINTS" id="PR00111">
    <property type="entry name" value="ABHYDROLASE"/>
</dbReference>
<keyword evidence="2" id="KW-0378">Hydrolase</keyword>
<feature type="domain" description="AB hydrolase-1" evidence="1">
    <location>
        <begin position="27"/>
        <end position="119"/>
    </location>
</feature>
<name>A0ABY7TQ81_9SPHN</name>